<proteinExistence type="predicted"/>
<keyword evidence="1" id="KW-0812">Transmembrane</keyword>
<feature type="transmembrane region" description="Helical" evidence="1">
    <location>
        <begin position="65"/>
        <end position="87"/>
    </location>
</feature>
<accession>A0A9P9WRK7</accession>
<gene>
    <name evidence="2" type="ORF">JX265_004047</name>
</gene>
<dbReference type="AlphaFoldDB" id="A0A9P9WRK7"/>
<sequence length="176" mass="19206">MSRYFPHTAYAEDQPLSHTILTTHVLTRAITMGTVIGAGSFTGKDIYRRLRGRPPVAMAMPRSQLFFRAAGVSTLWTLGIVSLGLVGRMWGREEIEWQDRSWRLLENQGQVECDDWTYGGMLAGLGAAATVARPRGLLGVLGLVGTGSLAGMFGYMGWRYGVHGGKFPTGEKPEVS</sequence>
<evidence type="ECO:0000313" key="2">
    <source>
        <dbReference type="EMBL" id="KAI1876521.1"/>
    </source>
</evidence>
<organism evidence="2 3">
    <name type="scientific">Neoarthrinium moseri</name>
    <dbReference type="NCBI Taxonomy" id="1658444"/>
    <lineage>
        <taxon>Eukaryota</taxon>
        <taxon>Fungi</taxon>
        <taxon>Dikarya</taxon>
        <taxon>Ascomycota</taxon>
        <taxon>Pezizomycotina</taxon>
        <taxon>Sordariomycetes</taxon>
        <taxon>Xylariomycetidae</taxon>
        <taxon>Amphisphaeriales</taxon>
        <taxon>Apiosporaceae</taxon>
        <taxon>Neoarthrinium</taxon>
    </lineage>
</organism>
<comment type="caution">
    <text evidence="2">The sequence shown here is derived from an EMBL/GenBank/DDBJ whole genome shotgun (WGS) entry which is preliminary data.</text>
</comment>
<reference evidence="2" key="1">
    <citation type="submission" date="2021-03" db="EMBL/GenBank/DDBJ databases">
        <title>Revisited historic fungal species revealed as producer of novel bioactive compounds through whole genome sequencing and comparative genomics.</title>
        <authorList>
            <person name="Vignolle G.A."/>
            <person name="Hochenegger N."/>
            <person name="Mach R.L."/>
            <person name="Mach-Aigner A.R."/>
            <person name="Javad Rahimi M."/>
            <person name="Salim K.A."/>
            <person name="Chan C.M."/>
            <person name="Lim L.B.L."/>
            <person name="Cai F."/>
            <person name="Druzhinina I.S."/>
            <person name="U'Ren J.M."/>
            <person name="Derntl C."/>
        </authorList>
    </citation>
    <scope>NUCLEOTIDE SEQUENCE</scope>
    <source>
        <strain evidence="2">TUCIM 5799</strain>
    </source>
</reference>
<keyword evidence="3" id="KW-1185">Reference proteome</keyword>
<evidence type="ECO:0000256" key="1">
    <source>
        <dbReference type="SAM" id="Phobius"/>
    </source>
</evidence>
<dbReference type="EMBL" id="JAFIMR010000007">
    <property type="protein sequence ID" value="KAI1876521.1"/>
    <property type="molecule type" value="Genomic_DNA"/>
</dbReference>
<protein>
    <submittedName>
        <fullName evidence="2">Uncharacterized protein</fullName>
    </submittedName>
</protein>
<keyword evidence="1" id="KW-1133">Transmembrane helix</keyword>
<dbReference type="Proteomes" id="UP000829685">
    <property type="component" value="Unassembled WGS sequence"/>
</dbReference>
<name>A0A9P9WRK7_9PEZI</name>
<feature type="transmembrane region" description="Helical" evidence="1">
    <location>
        <begin position="137"/>
        <end position="158"/>
    </location>
</feature>
<evidence type="ECO:0000313" key="3">
    <source>
        <dbReference type="Proteomes" id="UP000829685"/>
    </source>
</evidence>
<keyword evidence="1" id="KW-0472">Membrane</keyword>